<dbReference type="CDD" id="cd03789">
    <property type="entry name" value="GT9_LPS_heptosyltransferase"/>
    <property type="match status" value="1"/>
</dbReference>
<dbReference type="SUPFAM" id="SSF53756">
    <property type="entry name" value="UDP-Glycosyltransferase/glycogen phosphorylase"/>
    <property type="match status" value="1"/>
</dbReference>
<reference evidence="3 4" key="1">
    <citation type="submission" date="2016-10" db="EMBL/GenBank/DDBJ databases">
        <authorList>
            <person name="de Groot N.N."/>
        </authorList>
    </citation>
    <scope>NUCLEOTIDE SEQUENCE [LARGE SCALE GENOMIC DNA]</scope>
    <source>
        <strain evidence="3 4">Nl7</strain>
    </source>
</reference>
<dbReference type="EMBL" id="FOHI01000001">
    <property type="protein sequence ID" value="SES79955.1"/>
    <property type="molecule type" value="Genomic_DNA"/>
</dbReference>
<dbReference type="PANTHER" id="PTHR30160:SF1">
    <property type="entry name" value="LIPOPOLYSACCHARIDE 1,2-N-ACETYLGLUCOSAMINETRANSFERASE-RELATED"/>
    <property type="match status" value="1"/>
</dbReference>
<dbReference type="Proteomes" id="UP000183339">
    <property type="component" value="Unassembled WGS sequence"/>
</dbReference>
<dbReference type="GO" id="GO:0009244">
    <property type="term" value="P:lipopolysaccharide core region biosynthetic process"/>
    <property type="evidence" value="ECO:0007669"/>
    <property type="project" value="TreeGrafter"/>
</dbReference>
<dbReference type="InterPro" id="IPR002201">
    <property type="entry name" value="Glyco_trans_9"/>
</dbReference>
<name>A0A1H9ZE79_9PROT</name>
<evidence type="ECO:0000313" key="3">
    <source>
        <dbReference type="EMBL" id="SES79955.1"/>
    </source>
</evidence>
<organism evidence="3 4">
    <name type="scientific">Nitrosospira multiformis</name>
    <dbReference type="NCBI Taxonomy" id="1231"/>
    <lineage>
        <taxon>Bacteria</taxon>
        <taxon>Pseudomonadati</taxon>
        <taxon>Pseudomonadota</taxon>
        <taxon>Betaproteobacteria</taxon>
        <taxon>Nitrosomonadales</taxon>
        <taxon>Nitrosomonadaceae</taxon>
        <taxon>Nitrosospira</taxon>
    </lineage>
</organism>
<keyword evidence="1" id="KW-0328">Glycosyltransferase</keyword>
<dbReference type="Gene3D" id="3.40.50.2000">
    <property type="entry name" value="Glycogen Phosphorylase B"/>
    <property type="match status" value="2"/>
</dbReference>
<dbReference type="GO" id="GO:0008713">
    <property type="term" value="F:ADP-heptose-lipopolysaccharide heptosyltransferase activity"/>
    <property type="evidence" value="ECO:0007669"/>
    <property type="project" value="TreeGrafter"/>
</dbReference>
<evidence type="ECO:0000313" key="4">
    <source>
        <dbReference type="Proteomes" id="UP000183339"/>
    </source>
</evidence>
<evidence type="ECO:0000256" key="2">
    <source>
        <dbReference type="ARBA" id="ARBA00022679"/>
    </source>
</evidence>
<dbReference type="PANTHER" id="PTHR30160">
    <property type="entry name" value="TETRAACYLDISACCHARIDE 4'-KINASE-RELATED"/>
    <property type="match status" value="1"/>
</dbReference>
<accession>A0A1H9ZE79</accession>
<sequence>MFAEAWKNYKNILCVRPDNMGDVLMSQPAMRALRESVPGRKITLLTSTAGACIAPFIPEVDETIPFDVPWVKTTETNGAQRLLALAGELQALQLDAAVIFTVYSQNPLPAGMLCYLAGIKAVLGYCRENPYQLINQWVPDREPLDYVVHEVERQLRLVEMAGAQTPDTRLLLKIPEETGKEARDRVWDILNVAGIRAGMRWLVLHAGVSEEKRLYPASDYITACQSLITQGYKILLTGSGSERDYVDRIARQLGDAAINIAGELSLAELIVLVEAAPVLISNNTGPVHIAAAVGTPVVVLYAMTNPQHTPWQVPSKVLYFEVLSELRTKNRLLQSFPGLSTPRASAEAIVAAVGELVSLRRKPRSFIPSSLLRNPVRTCNSLSDIALAACFTPHNEYGMCPPDRYGEDI</sequence>
<dbReference type="GO" id="GO:0005829">
    <property type="term" value="C:cytosol"/>
    <property type="evidence" value="ECO:0007669"/>
    <property type="project" value="TreeGrafter"/>
</dbReference>
<gene>
    <name evidence="3" type="ORF">SAMN05216412_101620</name>
</gene>
<keyword evidence="2 3" id="KW-0808">Transferase</keyword>
<dbReference type="AlphaFoldDB" id="A0A1H9ZE79"/>
<dbReference type="Pfam" id="PF01075">
    <property type="entry name" value="Glyco_transf_9"/>
    <property type="match status" value="1"/>
</dbReference>
<dbReference type="OrthoDB" id="9797795at2"/>
<proteinExistence type="predicted"/>
<dbReference type="InterPro" id="IPR051199">
    <property type="entry name" value="LPS_LOS_Heptosyltrfase"/>
</dbReference>
<protein>
    <submittedName>
        <fullName evidence="3">Lipopolysaccharide heptosyltransferase II</fullName>
    </submittedName>
</protein>
<dbReference type="RefSeq" id="WP_074704367.1">
    <property type="nucleotide sequence ID" value="NZ_FOHI01000001.1"/>
</dbReference>
<evidence type="ECO:0000256" key="1">
    <source>
        <dbReference type="ARBA" id="ARBA00022676"/>
    </source>
</evidence>